<accession>A0A4Q1BG17</accession>
<protein>
    <submittedName>
        <fullName evidence="2">Uncharacterized protein</fullName>
    </submittedName>
</protein>
<evidence type="ECO:0000313" key="3">
    <source>
        <dbReference type="Proteomes" id="UP000289152"/>
    </source>
</evidence>
<proteinExistence type="predicted"/>
<dbReference type="VEuPathDB" id="FungiDB:TREMEDRAFT_65681"/>
<dbReference type="EMBL" id="SDIL01000113">
    <property type="protein sequence ID" value="RXK35981.1"/>
    <property type="molecule type" value="Genomic_DNA"/>
</dbReference>
<gene>
    <name evidence="2" type="ORF">M231_06750</name>
</gene>
<organism evidence="2 3">
    <name type="scientific">Tremella mesenterica</name>
    <name type="common">Jelly fungus</name>
    <dbReference type="NCBI Taxonomy" id="5217"/>
    <lineage>
        <taxon>Eukaryota</taxon>
        <taxon>Fungi</taxon>
        <taxon>Dikarya</taxon>
        <taxon>Basidiomycota</taxon>
        <taxon>Agaricomycotina</taxon>
        <taxon>Tremellomycetes</taxon>
        <taxon>Tremellales</taxon>
        <taxon>Tremellaceae</taxon>
        <taxon>Tremella</taxon>
    </lineage>
</organism>
<feature type="region of interest" description="Disordered" evidence="1">
    <location>
        <begin position="1"/>
        <end position="68"/>
    </location>
</feature>
<dbReference type="InParanoid" id="A0A4Q1BG17"/>
<name>A0A4Q1BG17_TREME</name>
<feature type="compositionally biased region" description="Polar residues" evidence="1">
    <location>
        <begin position="194"/>
        <end position="209"/>
    </location>
</feature>
<evidence type="ECO:0000313" key="2">
    <source>
        <dbReference type="EMBL" id="RXK35981.1"/>
    </source>
</evidence>
<reference evidence="2 3" key="1">
    <citation type="submission" date="2016-06" db="EMBL/GenBank/DDBJ databases">
        <title>Evolution of pathogenesis and genome organization in the Tremellales.</title>
        <authorList>
            <person name="Cuomo C."/>
            <person name="Litvintseva A."/>
            <person name="Heitman J."/>
            <person name="Chen Y."/>
            <person name="Sun S."/>
            <person name="Springer D."/>
            <person name="Dromer F."/>
            <person name="Young S."/>
            <person name="Zeng Q."/>
            <person name="Chapman S."/>
            <person name="Gujja S."/>
            <person name="Saif S."/>
            <person name="Birren B."/>
        </authorList>
    </citation>
    <scope>NUCLEOTIDE SEQUENCE [LARGE SCALE GENOMIC DNA]</scope>
    <source>
        <strain evidence="2 3">ATCC 28783</strain>
    </source>
</reference>
<feature type="region of interest" description="Disordered" evidence="1">
    <location>
        <begin position="144"/>
        <end position="224"/>
    </location>
</feature>
<sequence>MPEGANWQGFHDDEQNPPASGPPGQVYQGDPPQNPELLSSQWQSGPQQGDPSHISHQPNAPSPYSFIFDPSSGGMAHYNNHFMNAPNGSVNDDRAHISDLQYHRSHYHPGGPIFLQPPQSASASASASYHPMTFESAASVRGMRQTDTHHSADNTPLSSSFAPPGFNPLFQGFGSEQQQPGDMWAQWTRGRPITPSTGPQRTLSHSISARPSKFSGQAKAQVDH</sequence>
<dbReference type="Proteomes" id="UP000289152">
    <property type="component" value="Unassembled WGS sequence"/>
</dbReference>
<feature type="compositionally biased region" description="Polar residues" evidence="1">
    <location>
        <begin position="36"/>
        <end position="59"/>
    </location>
</feature>
<comment type="caution">
    <text evidence="2">The sequence shown here is derived from an EMBL/GenBank/DDBJ whole genome shotgun (WGS) entry which is preliminary data.</text>
</comment>
<keyword evidence="3" id="KW-1185">Reference proteome</keyword>
<dbReference type="AlphaFoldDB" id="A0A4Q1BG17"/>
<evidence type="ECO:0000256" key="1">
    <source>
        <dbReference type="SAM" id="MobiDB-lite"/>
    </source>
</evidence>